<dbReference type="GO" id="GO:0006146">
    <property type="term" value="P:adenine catabolic process"/>
    <property type="evidence" value="ECO:0007669"/>
    <property type="project" value="UniProtKB-UniRule"/>
</dbReference>
<evidence type="ECO:0000256" key="6">
    <source>
        <dbReference type="ARBA" id="ARBA00023242"/>
    </source>
</evidence>
<feature type="site" description="Important for catalytic activity" evidence="7">
    <location>
        <position position="253"/>
    </location>
</feature>
<evidence type="ECO:0000256" key="5">
    <source>
        <dbReference type="ARBA" id="ARBA00023080"/>
    </source>
</evidence>
<feature type="active site" description="Proton donor" evidence="7">
    <location>
        <position position="232"/>
    </location>
</feature>
<dbReference type="SUPFAM" id="SSF51556">
    <property type="entry name" value="Metallo-dependent hydrolases"/>
    <property type="match status" value="1"/>
</dbReference>
<comment type="similarity">
    <text evidence="7">Belongs to the metallo-dependent hydrolases superfamily. Adenosine and AMP deaminases family. Adenine deaminase type 2 subfamily.</text>
</comment>
<dbReference type="GO" id="GO:0005829">
    <property type="term" value="C:cytosol"/>
    <property type="evidence" value="ECO:0007669"/>
    <property type="project" value="TreeGrafter"/>
</dbReference>
<dbReference type="InterPro" id="IPR001365">
    <property type="entry name" value="A_deaminase_dom"/>
</dbReference>
<feature type="binding site" evidence="7">
    <location>
        <position position="21"/>
    </location>
    <ligand>
        <name>Zn(2+)</name>
        <dbReference type="ChEBI" id="CHEBI:29105"/>
        <note>catalytic</note>
    </ligand>
</feature>
<dbReference type="GO" id="GO:0005634">
    <property type="term" value="C:nucleus"/>
    <property type="evidence" value="ECO:0007669"/>
    <property type="project" value="UniProtKB-SubCell"/>
</dbReference>
<dbReference type="GO" id="GO:0043103">
    <property type="term" value="P:hypoxanthine salvage"/>
    <property type="evidence" value="ECO:0007669"/>
    <property type="project" value="UniProtKB-UniRule"/>
</dbReference>
<dbReference type="InterPro" id="IPR032466">
    <property type="entry name" value="Metal_Hydrolase"/>
</dbReference>
<dbReference type="InterPro" id="IPR006650">
    <property type="entry name" value="A/AMP_deam_AS"/>
</dbReference>
<keyword evidence="6 7" id="KW-0539">Nucleus</keyword>
<dbReference type="Proteomes" id="UP001172102">
    <property type="component" value="Unassembled WGS sequence"/>
</dbReference>
<evidence type="ECO:0000256" key="1">
    <source>
        <dbReference type="ARBA" id="ARBA00022490"/>
    </source>
</evidence>
<evidence type="ECO:0000313" key="9">
    <source>
        <dbReference type="EMBL" id="KAK0705414.1"/>
    </source>
</evidence>
<keyword evidence="10" id="KW-1185">Reference proteome</keyword>
<feature type="domain" description="Adenosine deaminase" evidence="8">
    <location>
        <begin position="14"/>
        <end position="364"/>
    </location>
</feature>
<dbReference type="EC" id="3.5.4.2" evidence="7"/>
<protein>
    <recommendedName>
        <fullName evidence="7">Adenine deaminase</fullName>
        <shortName evidence="7">ADE</shortName>
        <ecNumber evidence="7">3.5.4.2</ecNumber>
    </recommendedName>
    <alternativeName>
        <fullName evidence="7">Adenine aminohydrolase</fullName>
        <shortName evidence="7">AAH</shortName>
    </alternativeName>
</protein>
<comment type="cofactor">
    <cofactor evidence="7">
        <name>Zn(2+)</name>
        <dbReference type="ChEBI" id="CHEBI:29105"/>
    </cofactor>
    <text evidence="7">Binds 1 zinc ion per subunit.</text>
</comment>
<name>A0AA39ZXQ2_9PEZI</name>
<evidence type="ECO:0000256" key="2">
    <source>
        <dbReference type="ARBA" id="ARBA00022723"/>
    </source>
</evidence>
<keyword evidence="4 7" id="KW-0862">Zinc</keyword>
<dbReference type="HAMAP" id="MF_01962">
    <property type="entry name" value="Adenine_deaminase"/>
    <property type="match status" value="1"/>
</dbReference>
<dbReference type="GO" id="GO:0009117">
    <property type="term" value="P:nucleotide metabolic process"/>
    <property type="evidence" value="ECO:0007669"/>
    <property type="project" value="UniProtKB-KW"/>
</dbReference>
<keyword evidence="3 7" id="KW-0378">Hydrolase</keyword>
<dbReference type="GO" id="GO:0000034">
    <property type="term" value="F:adenine deaminase activity"/>
    <property type="evidence" value="ECO:0007669"/>
    <property type="project" value="UniProtKB-UniRule"/>
</dbReference>
<keyword evidence="5 7" id="KW-0546">Nucleotide metabolism</keyword>
<dbReference type="Pfam" id="PF00962">
    <property type="entry name" value="A_deaminase"/>
    <property type="match status" value="1"/>
</dbReference>
<keyword evidence="2 7" id="KW-0479">Metal-binding</keyword>
<dbReference type="PROSITE" id="PS00485">
    <property type="entry name" value="A_DEAMINASE"/>
    <property type="match status" value="1"/>
</dbReference>
<comment type="catalytic activity">
    <reaction evidence="7">
        <text>adenine + H2O + H(+) = hypoxanthine + NH4(+)</text>
        <dbReference type="Rhea" id="RHEA:23688"/>
        <dbReference type="ChEBI" id="CHEBI:15377"/>
        <dbReference type="ChEBI" id="CHEBI:15378"/>
        <dbReference type="ChEBI" id="CHEBI:16708"/>
        <dbReference type="ChEBI" id="CHEBI:17368"/>
        <dbReference type="ChEBI" id="CHEBI:28938"/>
        <dbReference type="EC" id="3.5.4.2"/>
    </reaction>
</comment>
<dbReference type="InterPro" id="IPR006330">
    <property type="entry name" value="Ado/ade_deaminase"/>
</dbReference>
<feature type="binding site" evidence="7">
    <location>
        <position position="311"/>
    </location>
    <ligand>
        <name>substrate</name>
    </ligand>
</feature>
<evidence type="ECO:0000256" key="3">
    <source>
        <dbReference type="ARBA" id="ARBA00022801"/>
    </source>
</evidence>
<dbReference type="NCBIfam" id="TIGR01430">
    <property type="entry name" value="aden_deam"/>
    <property type="match status" value="1"/>
</dbReference>
<feature type="binding site" evidence="7">
    <location>
        <position position="229"/>
    </location>
    <ligand>
        <name>Zn(2+)</name>
        <dbReference type="ChEBI" id="CHEBI:29105"/>
        <note>catalytic</note>
    </ligand>
</feature>
<feature type="binding site" evidence="7">
    <location>
        <position position="310"/>
    </location>
    <ligand>
        <name>Zn(2+)</name>
        <dbReference type="ChEBI" id="CHEBI:29105"/>
        <note>catalytic</note>
    </ligand>
</feature>
<dbReference type="Gene3D" id="3.20.20.140">
    <property type="entry name" value="Metal-dependent hydrolases"/>
    <property type="match status" value="1"/>
</dbReference>
<dbReference type="GO" id="GO:0008270">
    <property type="term" value="F:zinc ion binding"/>
    <property type="evidence" value="ECO:0007669"/>
    <property type="project" value="UniProtKB-UniRule"/>
</dbReference>
<comment type="caution">
    <text evidence="9">The sequence shown here is derived from an EMBL/GenBank/DDBJ whole genome shotgun (WGS) entry which is preliminary data.</text>
</comment>
<sequence>MCKSPLHDLLTALPKCEHHVHLEGTLSPELLFELAAKNSIVLPPISGQASGDVGADAVDPAFASPEALYARYAQFTSLDDFLHYYYIGFRVLLTASDFEALTYAYLRRAATGLPGSRTGNVRHAEVFFDPQGHTPRGILPSTIITGFHAAAARAERDFGITAQLIPCLLRHLPVADGEATFDALAAAGHFASGALAGLGLCSTEIDRPPALYAPVFTRAAALGIDRTAHAGEEGPPGYVSAAVAELGVRRVDHGVRAAEDEDVMRGLSEAGVLLTVCPLSNVALKGVTRIGEVPVRVFLDRGVKFSLNSDDPAYFGGYIQENYCAVEEAFGLSVDEWRIIARNAVEGSWCGEERKAVILSEVDEVVREWVEGSV</sequence>
<evidence type="ECO:0000313" key="10">
    <source>
        <dbReference type="Proteomes" id="UP001172102"/>
    </source>
</evidence>
<feature type="binding site" evidence="7">
    <location>
        <position position="19"/>
    </location>
    <ligand>
        <name>Zn(2+)</name>
        <dbReference type="ChEBI" id="CHEBI:29105"/>
        <note>catalytic</note>
    </ligand>
</feature>
<dbReference type="AlphaFoldDB" id="A0AA39ZXQ2"/>
<proteinExistence type="inferred from homology"/>
<dbReference type="GO" id="GO:0009168">
    <property type="term" value="P:purine ribonucleoside monophosphate biosynthetic process"/>
    <property type="evidence" value="ECO:0007669"/>
    <property type="project" value="InterPro"/>
</dbReference>
<organism evidence="9 10">
    <name type="scientific">Lasiosphaeris hirsuta</name>
    <dbReference type="NCBI Taxonomy" id="260670"/>
    <lineage>
        <taxon>Eukaryota</taxon>
        <taxon>Fungi</taxon>
        <taxon>Dikarya</taxon>
        <taxon>Ascomycota</taxon>
        <taxon>Pezizomycotina</taxon>
        <taxon>Sordariomycetes</taxon>
        <taxon>Sordariomycetidae</taxon>
        <taxon>Sordariales</taxon>
        <taxon>Lasiosphaeriaceae</taxon>
        <taxon>Lasiosphaeris</taxon>
    </lineage>
</organism>
<reference evidence="9" key="1">
    <citation type="submission" date="2023-06" db="EMBL/GenBank/DDBJ databases">
        <title>Genome-scale phylogeny and comparative genomics of the fungal order Sordariales.</title>
        <authorList>
            <consortium name="Lawrence Berkeley National Laboratory"/>
            <person name="Hensen N."/>
            <person name="Bonometti L."/>
            <person name="Westerberg I."/>
            <person name="Brannstrom I.O."/>
            <person name="Guillou S."/>
            <person name="Cros-Aarteil S."/>
            <person name="Calhoun S."/>
            <person name="Haridas S."/>
            <person name="Kuo A."/>
            <person name="Mondo S."/>
            <person name="Pangilinan J."/>
            <person name="Riley R."/>
            <person name="Labutti K."/>
            <person name="Andreopoulos B."/>
            <person name="Lipzen A."/>
            <person name="Chen C."/>
            <person name="Yanf M."/>
            <person name="Daum C."/>
            <person name="Ng V."/>
            <person name="Clum A."/>
            <person name="Steindorff A."/>
            <person name="Ohm R."/>
            <person name="Martin F."/>
            <person name="Silar P."/>
            <person name="Natvig D."/>
            <person name="Lalanne C."/>
            <person name="Gautier V."/>
            <person name="Ament-Velasquez S.L."/>
            <person name="Kruys A."/>
            <person name="Hutchinson M.I."/>
            <person name="Powell A.J."/>
            <person name="Barry K."/>
            <person name="Miller A.N."/>
            <person name="Grigoriev I.V."/>
            <person name="Debuchy R."/>
            <person name="Gladieux P."/>
            <person name="Thoren M.H."/>
            <person name="Johannesson H."/>
        </authorList>
    </citation>
    <scope>NUCLEOTIDE SEQUENCE</scope>
    <source>
        <strain evidence="9">SMH4607-1</strain>
    </source>
</reference>
<comment type="function">
    <text evidence="7">Catalyzes the hydrolytic deamination of adenine to hypoxanthine. Plays an important role in the purine salvage pathway and in nitrogen catabolism.</text>
</comment>
<dbReference type="InterPro" id="IPR028892">
    <property type="entry name" value="ADE"/>
</dbReference>
<dbReference type="EMBL" id="JAUKUA010000007">
    <property type="protein sequence ID" value="KAK0705414.1"/>
    <property type="molecule type" value="Genomic_DNA"/>
</dbReference>
<keyword evidence="1 7" id="KW-0963">Cytoplasm</keyword>
<dbReference type="CDD" id="cd01320">
    <property type="entry name" value="ADA"/>
    <property type="match status" value="1"/>
</dbReference>
<evidence type="ECO:0000256" key="7">
    <source>
        <dbReference type="HAMAP-Rule" id="MF_03145"/>
    </source>
</evidence>
<gene>
    <name evidence="7" type="primary">AAH1</name>
    <name evidence="9" type="ORF">B0H67DRAFT_497348</name>
</gene>
<comment type="subcellular location">
    <subcellularLocation>
        <location evidence="7">Cytoplasm</location>
    </subcellularLocation>
    <subcellularLocation>
        <location evidence="7">Nucleus</location>
    </subcellularLocation>
</comment>
<dbReference type="PANTHER" id="PTHR43114:SF6">
    <property type="entry name" value="ADENINE DEAMINASE"/>
    <property type="match status" value="1"/>
</dbReference>
<evidence type="ECO:0000259" key="8">
    <source>
        <dbReference type="Pfam" id="PF00962"/>
    </source>
</evidence>
<accession>A0AA39ZXQ2</accession>
<evidence type="ECO:0000256" key="4">
    <source>
        <dbReference type="ARBA" id="ARBA00022833"/>
    </source>
</evidence>
<dbReference type="PANTHER" id="PTHR43114">
    <property type="entry name" value="ADENINE DEAMINASE"/>
    <property type="match status" value="1"/>
</dbReference>